<dbReference type="Pfam" id="PF08281">
    <property type="entry name" value="Sigma70_r4_2"/>
    <property type="match status" value="1"/>
</dbReference>
<dbReference type="InterPro" id="IPR014284">
    <property type="entry name" value="RNA_pol_sigma-70_dom"/>
</dbReference>
<evidence type="ECO:0000313" key="8">
    <source>
        <dbReference type="Proteomes" id="UP000183190"/>
    </source>
</evidence>
<dbReference type="AlphaFoldDB" id="A0A1H6KI96"/>
<dbReference type="InterPro" id="IPR013324">
    <property type="entry name" value="RNA_pol_sigma_r3/r4-like"/>
</dbReference>
<keyword evidence="5" id="KW-0804">Transcription</keyword>
<evidence type="ECO:0000256" key="2">
    <source>
        <dbReference type="ARBA" id="ARBA00023015"/>
    </source>
</evidence>
<evidence type="ECO:0000259" key="6">
    <source>
        <dbReference type="Pfam" id="PF08281"/>
    </source>
</evidence>
<keyword evidence="3" id="KW-0731">Sigma factor</keyword>
<keyword evidence="2" id="KW-0805">Transcription regulation</keyword>
<evidence type="ECO:0000256" key="1">
    <source>
        <dbReference type="ARBA" id="ARBA00010641"/>
    </source>
</evidence>
<dbReference type="InterPro" id="IPR036388">
    <property type="entry name" value="WH-like_DNA-bd_sf"/>
</dbReference>
<dbReference type="InterPro" id="IPR013249">
    <property type="entry name" value="RNA_pol_sigma70_r4_t2"/>
</dbReference>
<accession>A0A1H6KI96</accession>
<proteinExistence type="inferred from homology"/>
<dbReference type="PANTHER" id="PTHR43133">
    <property type="entry name" value="RNA POLYMERASE ECF-TYPE SIGMA FACTO"/>
    <property type="match status" value="1"/>
</dbReference>
<gene>
    <name evidence="7" type="ORF">SAMN02910265_02381</name>
</gene>
<dbReference type="EMBL" id="FNWV01000008">
    <property type="protein sequence ID" value="SEH73021.1"/>
    <property type="molecule type" value="Genomic_DNA"/>
</dbReference>
<evidence type="ECO:0000256" key="4">
    <source>
        <dbReference type="ARBA" id="ARBA00023125"/>
    </source>
</evidence>
<comment type="similarity">
    <text evidence="1">Belongs to the sigma-70 factor family. ECF subfamily.</text>
</comment>
<dbReference type="PANTHER" id="PTHR43133:SF8">
    <property type="entry name" value="RNA POLYMERASE SIGMA FACTOR HI_1459-RELATED"/>
    <property type="match status" value="1"/>
</dbReference>
<dbReference type="RefSeq" id="WP_074717622.1">
    <property type="nucleotide sequence ID" value="NZ_FNWV01000008.1"/>
</dbReference>
<dbReference type="Gene3D" id="1.10.10.10">
    <property type="entry name" value="Winged helix-like DNA-binding domain superfamily/Winged helix DNA-binding domain"/>
    <property type="match status" value="1"/>
</dbReference>
<organism evidence="7 8">
    <name type="scientific">Ruminococcus flavefaciens</name>
    <dbReference type="NCBI Taxonomy" id="1265"/>
    <lineage>
        <taxon>Bacteria</taxon>
        <taxon>Bacillati</taxon>
        <taxon>Bacillota</taxon>
        <taxon>Clostridia</taxon>
        <taxon>Eubacteriales</taxon>
        <taxon>Oscillospiraceae</taxon>
        <taxon>Ruminococcus</taxon>
    </lineage>
</organism>
<dbReference type="Gene3D" id="1.10.1740.10">
    <property type="match status" value="1"/>
</dbReference>
<reference evidence="7 8" key="1">
    <citation type="submission" date="2016-10" db="EMBL/GenBank/DDBJ databases">
        <authorList>
            <person name="de Groot N.N."/>
        </authorList>
    </citation>
    <scope>NUCLEOTIDE SEQUENCE [LARGE SCALE GENOMIC DNA]</scope>
    <source>
        <strain evidence="7 8">YAD2003</strain>
    </source>
</reference>
<keyword evidence="4" id="KW-0238">DNA-binding</keyword>
<evidence type="ECO:0000256" key="5">
    <source>
        <dbReference type="ARBA" id="ARBA00023163"/>
    </source>
</evidence>
<dbReference type="Proteomes" id="UP000183190">
    <property type="component" value="Unassembled WGS sequence"/>
</dbReference>
<name>A0A1H6KI96_RUMFL</name>
<protein>
    <submittedName>
        <fullName evidence="7">RNA polymerase sigma-70 factor, ECF subfamily</fullName>
    </submittedName>
</protein>
<dbReference type="OrthoDB" id="1820736at2"/>
<dbReference type="SUPFAM" id="SSF88946">
    <property type="entry name" value="Sigma2 domain of RNA polymerase sigma factors"/>
    <property type="match status" value="1"/>
</dbReference>
<dbReference type="InterPro" id="IPR039425">
    <property type="entry name" value="RNA_pol_sigma-70-like"/>
</dbReference>
<feature type="domain" description="RNA polymerase sigma factor 70 region 4 type 2" evidence="6">
    <location>
        <begin position="125"/>
        <end position="177"/>
    </location>
</feature>
<evidence type="ECO:0000313" key="7">
    <source>
        <dbReference type="EMBL" id="SEH73021.1"/>
    </source>
</evidence>
<dbReference type="GO" id="GO:0006352">
    <property type="term" value="P:DNA-templated transcription initiation"/>
    <property type="evidence" value="ECO:0007669"/>
    <property type="project" value="InterPro"/>
</dbReference>
<evidence type="ECO:0000256" key="3">
    <source>
        <dbReference type="ARBA" id="ARBA00023082"/>
    </source>
</evidence>
<dbReference type="NCBIfam" id="TIGR02937">
    <property type="entry name" value="sigma70-ECF"/>
    <property type="match status" value="1"/>
</dbReference>
<dbReference type="InterPro" id="IPR013325">
    <property type="entry name" value="RNA_pol_sigma_r2"/>
</dbReference>
<dbReference type="GO" id="GO:0003677">
    <property type="term" value="F:DNA binding"/>
    <property type="evidence" value="ECO:0007669"/>
    <property type="project" value="UniProtKB-KW"/>
</dbReference>
<dbReference type="SUPFAM" id="SSF88659">
    <property type="entry name" value="Sigma3 and sigma4 domains of RNA polymerase sigma factors"/>
    <property type="match status" value="1"/>
</dbReference>
<dbReference type="GO" id="GO:0016987">
    <property type="term" value="F:sigma factor activity"/>
    <property type="evidence" value="ECO:0007669"/>
    <property type="project" value="UniProtKB-KW"/>
</dbReference>
<sequence>MTDKDYRKLFDKSPQEAQNMLFEEYFNYVYTIVFNKLRSCASKEDIEECVSDVFADIFAYFAKNSQQNESIKGFISTVAIRKSINMFHSLTSKSGRTVSLEEGDADNIRDDTDIADNAERAELRRTLLRLVDELGEPDSTIIIQKYYYGLNSKEIAETVSIEPAAVRVRCSRAIRRLKDKLAELDISLKEAEL</sequence>